<dbReference type="AlphaFoldDB" id="U1GY52"/>
<feature type="domain" description="Rhodopsin" evidence="2">
    <location>
        <begin position="3"/>
        <end position="80"/>
    </location>
</feature>
<gene>
    <name evidence="3" type="ORF">EPUS_06284</name>
</gene>
<accession>U1GY52</accession>
<dbReference type="OrthoDB" id="3918601at2759"/>
<proteinExistence type="predicted"/>
<dbReference type="HOGENOM" id="CLU_1441050_0_0_1"/>
<dbReference type="eggNOG" id="ENOG502SPVV">
    <property type="taxonomic scope" value="Eukaryota"/>
</dbReference>
<evidence type="ECO:0000313" key="4">
    <source>
        <dbReference type="Proteomes" id="UP000019373"/>
    </source>
</evidence>
<evidence type="ECO:0000313" key="3">
    <source>
        <dbReference type="EMBL" id="ERF77066.1"/>
    </source>
</evidence>
<dbReference type="GeneID" id="19241227"/>
<feature type="compositionally biased region" description="Basic and acidic residues" evidence="1">
    <location>
        <begin position="150"/>
        <end position="161"/>
    </location>
</feature>
<feature type="region of interest" description="Disordered" evidence="1">
    <location>
        <begin position="150"/>
        <end position="172"/>
    </location>
</feature>
<dbReference type="PANTHER" id="PTHR39614:SF2">
    <property type="entry name" value="INTEGRAL MEMBRANE PROTEIN"/>
    <property type="match status" value="1"/>
</dbReference>
<evidence type="ECO:0000256" key="1">
    <source>
        <dbReference type="SAM" id="MobiDB-lite"/>
    </source>
</evidence>
<keyword evidence="4" id="KW-1185">Reference proteome</keyword>
<dbReference type="InterPro" id="IPR049326">
    <property type="entry name" value="Rhodopsin_dom_fungi"/>
</dbReference>
<dbReference type="EMBL" id="KE720666">
    <property type="protein sequence ID" value="ERF77066.1"/>
    <property type="molecule type" value="Genomic_DNA"/>
</dbReference>
<sequence>MAIYLVLGLQTWRSKKAVVGAFASRLPMIVIIAFRLATFDEAGFTTHPTLLEDLFVVWTQAELNYSTISATIPSLRPFMNNLNTQFGGLGQTSNQDDYGFGETGSYQMSNLQSGTTWNVKHISAPTFDGNGDAYGCDAWVAVEVINNRDGKERDTTRRTSGDETNYDSSDSDRMVIKTDTTFLVAHGD</sequence>
<protein>
    <recommendedName>
        <fullName evidence="2">Rhodopsin domain-containing protein</fullName>
    </recommendedName>
</protein>
<name>U1GY52_ENDPU</name>
<dbReference type="RefSeq" id="XP_007785576.1">
    <property type="nucleotide sequence ID" value="XM_007787386.1"/>
</dbReference>
<reference evidence="4" key="1">
    <citation type="journal article" date="2014" name="BMC Genomics">
        <title>Genome characteristics reveal the impact of lichenization on lichen-forming fungus Endocarpon pusillum Hedwig (Verrucariales, Ascomycota).</title>
        <authorList>
            <person name="Wang Y.-Y."/>
            <person name="Liu B."/>
            <person name="Zhang X.-Y."/>
            <person name="Zhou Q.-M."/>
            <person name="Zhang T."/>
            <person name="Li H."/>
            <person name="Yu Y.-F."/>
            <person name="Zhang X.-L."/>
            <person name="Hao X.-Y."/>
            <person name="Wang M."/>
            <person name="Wang L."/>
            <person name="Wei J.-C."/>
        </authorList>
    </citation>
    <scope>NUCLEOTIDE SEQUENCE [LARGE SCALE GENOMIC DNA]</scope>
    <source>
        <strain evidence="4">Z07020 / HMAS-L-300199</strain>
    </source>
</reference>
<evidence type="ECO:0000259" key="2">
    <source>
        <dbReference type="Pfam" id="PF20684"/>
    </source>
</evidence>
<organism evidence="3 4">
    <name type="scientific">Endocarpon pusillum (strain Z07020 / HMAS-L-300199)</name>
    <name type="common">Lichen-forming fungus</name>
    <dbReference type="NCBI Taxonomy" id="1263415"/>
    <lineage>
        <taxon>Eukaryota</taxon>
        <taxon>Fungi</taxon>
        <taxon>Dikarya</taxon>
        <taxon>Ascomycota</taxon>
        <taxon>Pezizomycotina</taxon>
        <taxon>Eurotiomycetes</taxon>
        <taxon>Chaetothyriomycetidae</taxon>
        <taxon>Verrucariales</taxon>
        <taxon>Verrucariaceae</taxon>
        <taxon>Endocarpon</taxon>
    </lineage>
</organism>
<dbReference type="Proteomes" id="UP000019373">
    <property type="component" value="Unassembled WGS sequence"/>
</dbReference>
<dbReference type="PANTHER" id="PTHR39614">
    <property type="entry name" value="INTEGRAL MEMBRANE PROTEIN"/>
    <property type="match status" value="1"/>
</dbReference>
<dbReference type="Pfam" id="PF20684">
    <property type="entry name" value="Fung_rhodopsin"/>
    <property type="match status" value="1"/>
</dbReference>